<dbReference type="OrthoDB" id="191196at2759"/>
<organism evidence="2 3">
    <name type="scientific">Seminavis robusta</name>
    <dbReference type="NCBI Taxonomy" id="568900"/>
    <lineage>
        <taxon>Eukaryota</taxon>
        <taxon>Sar</taxon>
        <taxon>Stramenopiles</taxon>
        <taxon>Ochrophyta</taxon>
        <taxon>Bacillariophyta</taxon>
        <taxon>Bacillariophyceae</taxon>
        <taxon>Bacillariophycidae</taxon>
        <taxon>Naviculales</taxon>
        <taxon>Naviculaceae</taxon>
        <taxon>Seminavis</taxon>
    </lineage>
</organism>
<dbReference type="InterPro" id="IPR031610">
    <property type="entry name" value="TIC110"/>
</dbReference>
<protein>
    <submittedName>
        <fullName evidence="2">Translocon at the inner envelope membrane of chloroplasts 110</fullName>
    </submittedName>
</protein>
<comment type="caution">
    <text evidence="2">The sequence shown here is derived from an EMBL/GenBank/DDBJ whole genome shotgun (WGS) entry which is preliminary data.</text>
</comment>
<keyword evidence="1" id="KW-0732">Signal</keyword>
<evidence type="ECO:0000256" key="1">
    <source>
        <dbReference type="SAM" id="SignalP"/>
    </source>
</evidence>
<dbReference type="PANTHER" id="PTHR34935">
    <property type="entry name" value="PROTEIN TIC110, CHLOROPLASTIC"/>
    <property type="match status" value="1"/>
</dbReference>
<dbReference type="PANTHER" id="PTHR34935:SF3">
    <property type="entry name" value="PROTEIN TIC110, CHLOROPLASTIC"/>
    <property type="match status" value="1"/>
</dbReference>
<dbReference type="Pfam" id="PF16940">
    <property type="entry name" value="Tic110"/>
    <property type="match status" value="1"/>
</dbReference>
<feature type="chain" id="PRO_5040259923" evidence="1">
    <location>
        <begin position="22"/>
        <end position="1132"/>
    </location>
</feature>
<dbReference type="Proteomes" id="UP001153069">
    <property type="component" value="Unassembled WGS sequence"/>
</dbReference>
<gene>
    <name evidence="2" type="ORF">SEMRO_188_G081220.1</name>
</gene>
<evidence type="ECO:0000313" key="2">
    <source>
        <dbReference type="EMBL" id="CAB9504173.1"/>
    </source>
</evidence>
<sequence>MRFHYAALALLLATSHQNAEAFSIRPAPSAFIPQYSMVPQKPRKTTMGATLTMFSETSGGYEELQELATNEEQSKAASLFRKSPSFWKIAGLATIPVSAALGFGLVPSRRIAAHAVGAVASGIAGAVGKSRLDAALVDSCSKPAIAEALLEAAEGGYLKNPKETATKVQQVQLEYGILDEDFDILCTDVYTQFILGMVKYQFQAKTSELKELEAIKVALSLDNLQVGEAHASAAQELYRTITQTTPEDELDDPENTDRMSIDKFLFLTERTLRQGGETQEAFVFEMTRVAKALKLDYATALDRVADAAEPFYHRALQSTREKLDTDQVSAGMLERARKTLGVSDATAKDLHVACLNEEVRALLGKTAASSDDEDDEKEDSAAAGDLSTVKFADGTMERLSKLSEILSLTESDVNYEITVEATPLYQATALDAMKDVLSLSKSPSDAWEIMEARRDELLLDEDATKSLISSMVMQALGGPLEATNKFAKVNNEAATYDNLIEALEAKEALISVLTKSGWNEFDNFDETFCNPWDKQSANGFLQSDERIKLYRIFLNRSVRNSEDGRLTDEMHEKVTEVKGLLGISDEQSEIEIRAVFGPLLQKALHKATTEIVEDYTPELVANMQKEVDEVMTNYRLSEKFLQEVGASFYAKAVALVHEKDPGGIPSKESVDALEALRSMVNLPAEDTYPSHMEFFGSTYRKSVLEAMGSTGVIREEFRPPLNDLRDRLGVSEENCKEIFLEAVKEKMVPMVEWIVSEFERTQLTQKQLSDRRKKDMGEDLFQTGKGATGTLGLGADVNLMSDIMNLVDFYEENDIAEKKEVGTKAVEGSDGESTEEVPVFETTFPVTGLGANALDQEVAELLYRQFVVGAFTSQGPQASRYEEARATFGGILGLTSEKMEEINGSIGDAVYDNFVANSMKTKGSLDQQDMMFLANIQGKLGLSSEQSEKMLLASQKKILSEEITVLMDEPTPEGIKAFREKCNGMGIDLVEDVGISKQRLGRMFEAEIIPGLKSGDITVDKADVLVEIQESFGIDEEECEAMFEGLLLRLSKSALDLIKGELMRGREEMTVDLIKELVRYAAFTDGELGLVVDEATGNQIFNVYEAFDFTGESEETVETNKGLLKEALGLSQ</sequence>
<reference evidence="2" key="1">
    <citation type="submission" date="2020-06" db="EMBL/GenBank/DDBJ databases">
        <authorList>
            <consortium name="Plant Systems Biology data submission"/>
        </authorList>
    </citation>
    <scope>NUCLEOTIDE SEQUENCE</scope>
    <source>
        <strain evidence="2">D6</strain>
    </source>
</reference>
<keyword evidence="3" id="KW-1185">Reference proteome</keyword>
<evidence type="ECO:0000313" key="3">
    <source>
        <dbReference type="Proteomes" id="UP001153069"/>
    </source>
</evidence>
<proteinExistence type="predicted"/>
<feature type="signal peptide" evidence="1">
    <location>
        <begin position="1"/>
        <end position="21"/>
    </location>
</feature>
<name>A0A9N8H712_9STRA</name>
<accession>A0A9N8H712</accession>
<dbReference type="AlphaFoldDB" id="A0A9N8H712"/>
<dbReference type="EMBL" id="CAICTM010000187">
    <property type="protein sequence ID" value="CAB9504173.1"/>
    <property type="molecule type" value="Genomic_DNA"/>
</dbReference>